<reference evidence="1" key="1">
    <citation type="submission" date="2018-05" db="EMBL/GenBank/DDBJ databases">
        <authorList>
            <person name="Lanie J.A."/>
            <person name="Ng W.-L."/>
            <person name="Kazmierczak K.M."/>
            <person name="Andrzejewski T.M."/>
            <person name="Davidsen T.M."/>
            <person name="Wayne K.J."/>
            <person name="Tettelin H."/>
            <person name="Glass J.I."/>
            <person name="Rusch D."/>
            <person name="Podicherti R."/>
            <person name="Tsui H.-C.T."/>
            <person name="Winkler M.E."/>
        </authorList>
    </citation>
    <scope>NUCLEOTIDE SEQUENCE</scope>
</reference>
<organism evidence="1">
    <name type="scientific">marine metagenome</name>
    <dbReference type="NCBI Taxonomy" id="408172"/>
    <lineage>
        <taxon>unclassified sequences</taxon>
        <taxon>metagenomes</taxon>
        <taxon>ecological metagenomes</taxon>
    </lineage>
</organism>
<gene>
    <name evidence="1" type="ORF">METZ01_LOCUS162887</name>
</gene>
<dbReference type="AlphaFoldDB" id="A0A382B9U9"/>
<sequence length="43" mass="4657">MSAKPITSILTVNAGAHAISFARTAIYAYLAVRFFWAPICAQL</sequence>
<evidence type="ECO:0000313" key="1">
    <source>
        <dbReference type="EMBL" id="SVB10033.1"/>
    </source>
</evidence>
<proteinExistence type="predicted"/>
<accession>A0A382B9U9</accession>
<dbReference type="EMBL" id="UINC01028656">
    <property type="protein sequence ID" value="SVB10033.1"/>
    <property type="molecule type" value="Genomic_DNA"/>
</dbReference>
<protein>
    <submittedName>
        <fullName evidence="1">Uncharacterized protein</fullName>
    </submittedName>
</protein>
<name>A0A382B9U9_9ZZZZ</name>